<dbReference type="InterPro" id="IPR011642">
    <property type="entry name" value="Gate_dom"/>
</dbReference>
<sequence length="315" mass="34667">MIATLKRGVTNGFGVTFSLAKVIFPVTVIVSVLQFTPFLDWIVTLIAPFMEWFGLPGEAAVPLVVGNSLNLYAGIGAIVSFEFTVKEVFALAVMLSFSHNLFVESTVATRVGVRFSVVIGIRLALAFLSAWLIHLLYPGGEELAQFGSFQTDTQEVSGVFEVLVESLIRALSSIGQLALIVIPLMIIMQLFREWGWLDMLSEYLAPFTKLIGIKPNASMTLVAGLTIGLAFGAGVMVQAIKEDGVEKKDMYLSFIFLVACHAVIEDTLIFIPLGIPVWPLLIIRVTTAILLTSFIAFLWNRAERKQREEAFNYGH</sequence>
<feature type="domain" description="Nucleoside transporter/FeoB GTPase Gate" evidence="2">
    <location>
        <begin position="176"/>
        <end position="264"/>
    </location>
</feature>
<reference evidence="4" key="1">
    <citation type="submission" date="2016-09" db="EMBL/GenBank/DDBJ databases">
        <authorList>
            <person name="Varghese N."/>
            <person name="Submissions S."/>
        </authorList>
    </citation>
    <scope>NUCLEOTIDE SEQUENCE [LARGE SCALE GENOMIC DNA]</scope>
    <source>
        <strain evidence="4">S5</strain>
    </source>
</reference>
<dbReference type="Pfam" id="PF07670">
    <property type="entry name" value="Gate"/>
    <property type="match status" value="2"/>
</dbReference>
<dbReference type="STRING" id="1612202.SAMN05421734_11259"/>
<name>A0A1G6MUD6_9BACI</name>
<feature type="transmembrane region" description="Helical" evidence="1">
    <location>
        <begin position="251"/>
        <end position="271"/>
    </location>
</feature>
<keyword evidence="4" id="KW-1185">Reference proteome</keyword>
<evidence type="ECO:0000313" key="3">
    <source>
        <dbReference type="EMBL" id="SDC59132.1"/>
    </source>
</evidence>
<keyword evidence="1" id="KW-0472">Membrane</keyword>
<keyword evidence="1" id="KW-1133">Transmembrane helix</keyword>
<dbReference type="RefSeq" id="WP_090797138.1">
    <property type="nucleotide sequence ID" value="NZ_FMYI01000012.1"/>
</dbReference>
<dbReference type="EMBL" id="FMYI01000012">
    <property type="protein sequence ID" value="SDC59132.1"/>
    <property type="molecule type" value="Genomic_DNA"/>
</dbReference>
<feature type="domain" description="Nucleoside transporter/FeoB GTPase Gate" evidence="2">
    <location>
        <begin position="17"/>
        <end position="99"/>
    </location>
</feature>
<dbReference type="Proteomes" id="UP000242949">
    <property type="component" value="Unassembled WGS sequence"/>
</dbReference>
<gene>
    <name evidence="3" type="ORF">SAMN05421734_11259</name>
</gene>
<keyword evidence="1" id="KW-0812">Transmembrane</keyword>
<protein>
    <submittedName>
        <fullName evidence="3">Nucleoside recognition</fullName>
    </submittedName>
</protein>
<dbReference type="AlphaFoldDB" id="A0A1G6MUD6"/>
<evidence type="ECO:0000256" key="1">
    <source>
        <dbReference type="SAM" id="Phobius"/>
    </source>
</evidence>
<proteinExistence type="predicted"/>
<dbReference type="OrthoDB" id="9779080at2"/>
<feature type="transmembrane region" description="Helical" evidence="1">
    <location>
        <begin position="12"/>
        <end position="35"/>
    </location>
</feature>
<accession>A0A1G6MUD6</accession>
<evidence type="ECO:0000259" key="2">
    <source>
        <dbReference type="Pfam" id="PF07670"/>
    </source>
</evidence>
<feature type="transmembrane region" description="Helical" evidence="1">
    <location>
        <begin position="217"/>
        <end position="239"/>
    </location>
</feature>
<feature type="transmembrane region" description="Helical" evidence="1">
    <location>
        <begin position="115"/>
        <end position="137"/>
    </location>
</feature>
<evidence type="ECO:0000313" key="4">
    <source>
        <dbReference type="Proteomes" id="UP000242949"/>
    </source>
</evidence>
<feature type="transmembrane region" description="Helical" evidence="1">
    <location>
        <begin position="177"/>
        <end position="197"/>
    </location>
</feature>
<organism evidence="3 4">
    <name type="scientific">Pelagirhabdus alkalitolerans</name>
    <dbReference type="NCBI Taxonomy" id="1612202"/>
    <lineage>
        <taxon>Bacteria</taxon>
        <taxon>Bacillati</taxon>
        <taxon>Bacillota</taxon>
        <taxon>Bacilli</taxon>
        <taxon>Bacillales</taxon>
        <taxon>Bacillaceae</taxon>
        <taxon>Pelagirhabdus</taxon>
    </lineage>
</organism>
<feature type="transmembrane region" description="Helical" evidence="1">
    <location>
        <begin position="277"/>
        <end position="299"/>
    </location>
</feature>